<dbReference type="GO" id="GO:0022857">
    <property type="term" value="F:transmembrane transporter activity"/>
    <property type="evidence" value="ECO:0007669"/>
    <property type="project" value="InterPro"/>
</dbReference>
<evidence type="ECO:0000256" key="1">
    <source>
        <dbReference type="ARBA" id="ARBA00004141"/>
    </source>
</evidence>
<evidence type="ECO:0000256" key="2">
    <source>
        <dbReference type="ARBA" id="ARBA00005982"/>
    </source>
</evidence>
<proteinExistence type="inferred from homology"/>
<gene>
    <name evidence="7" type="ORF">CDL15_Pgr016351</name>
</gene>
<comment type="subcellular location">
    <subcellularLocation>
        <location evidence="1">Membrane</location>
        <topology evidence="1">Multi-pass membrane protein</topology>
    </subcellularLocation>
</comment>
<comment type="caution">
    <text evidence="7">The sequence shown here is derived from an EMBL/GenBank/DDBJ whole genome shotgun (WGS) entry which is preliminary data.</text>
</comment>
<dbReference type="InterPro" id="IPR036259">
    <property type="entry name" value="MFS_trans_sf"/>
</dbReference>
<protein>
    <submittedName>
        <fullName evidence="7">Uncharacterized protein</fullName>
    </submittedName>
</protein>
<comment type="similarity">
    <text evidence="2">Belongs to the major facilitator superfamily. Proton-dependent oligopeptide transporter (POT/PTR) (TC 2.A.17) family.</text>
</comment>
<dbReference type="Gene3D" id="1.20.1250.20">
    <property type="entry name" value="MFS general substrate transporter like domains"/>
    <property type="match status" value="1"/>
</dbReference>
<reference evidence="8" key="1">
    <citation type="journal article" date="2017" name="Plant J.">
        <title>The pomegranate (Punica granatum L.) genome and the genomics of punicalagin biosynthesis.</title>
        <authorList>
            <person name="Qin G."/>
            <person name="Xu C."/>
            <person name="Ming R."/>
            <person name="Tang H."/>
            <person name="Guyot R."/>
            <person name="Kramer E.M."/>
            <person name="Hu Y."/>
            <person name="Yi X."/>
            <person name="Qi Y."/>
            <person name="Xu X."/>
            <person name="Gao Z."/>
            <person name="Pan H."/>
            <person name="Jian J."/>
            <person name="Tian Y."/>
            <person name="Yue Z."/>
            <person name="Xu Y."/>
        </authorList>
    </citation>
    <scope>NUCLEOTIDE SEQUENCE [LARGE SCALE GENOMIC DNA]</scope>
    <source>
        <strain evidence="8">cv. Dabenzi</strain>
    </source>
</reference>
<dbReference type="AlphaFoldDB" id="A0A218W7G2"/>
<dbReference type="SUPFAM" id="SSF103473">
    <property type="entry name" value="MFS general substrate transporter"/>
    <property type="match status" value="1"/>
</dbReference>
<evidence type="ECO:0000313" key="8">
    <source>
        <dbReference type="Proteomes" id="UP000197138"/>
    </source>
</evidence>
<dbReference type="InterPro" id="IPR000109">
    <property type="entry name" value="POT_fam"/>
</dbReference>
<evidence type="ECO:0000256" key="5">
    <source>
        <dbReference type="ARBA" id="ARBA00023136"/>
    </source>
</evidence>
<evidence type="ECO:0000313" key="7">
    <source>
        <dbReference type="EMBL" id="OWM68151.1"/>
    </source>
</evidence>
<evidence type="ECO:0000256" key="6">
    <source>
        <dbReference type="SAM" id="Phobius"/>
    </source>
</evidence>
<evidence type="ECO:0000256" key="3">
    <source>
        <dbReference type="ARBA" id="ARBA00022692"/>
    </source>
</evidence>
<keyword evidence="5 6" id="KW-0472">Membrane</keyword>
<feature type="transmembrane region" description="Helical" evidence="6">
    <location>
        <begin position="87"/>
        <end position="109"/>
    </location>
</feature>
<dbReference type="Proteomes" id="UP000197138">
    <property type="component" value="Unassembled WGS sequence"/>
</dbReference>
<sequence length="169" mass="18643">MVLFSKSVPRQQNADAADTYSRWLGTTNLCSLIGTFLSDSYLGRFRSCAILSGCLCHSSLCTYLFLLKPQGCGKVGELCQPHCPLEVALFYISIYLVAIGFGAPEPSLATFGVDQFDREDPDEQQSKSSFYSYYYVAVNMGCLVAQTVLSTSKIWAIGWLCFGFALVFL</sequence>
<feature type="transmembrane region" description="Helical" evidence="6">
    <location>
        <begin position="130"/>
        <end position="146"/>
    </location>
</feature>
<dbReference type="EMBL" id="MTKT01005171">
    <property type="protein sequence ID" value="OWM68151.1"/>
    <property type="molecule type" value="Genomic_DNA"/>
</dbReference>
<keyword evidence="4 6" id="KW-1133">Transmembrane helix</keyword>
<feature type="transmembrane region" description="Helical" evidence="6">
    <location>
        <begin position="152"/>
        <end position="168"/>
    </location>
</feature>
<organism evidence="7 8">
    <name type="scientific">Punica granatum</name>
    <name type="common">Pomegranate</name>
    <dbReference type="NCBI Taxonomy" id="22663"/>
    <lineage>
        <taxon>Eukaryota</taxon>
        <taxon>Viridiplantae</taxon>
        <taxon>Streptophyta</taxon>
        <taxon>Embryophyta</taxon>
        <taxon>Tracheophyta</taxon>
        <taxon>Spermatophyta</taxon>
        <taxon>Magnoliopsida</taxon>
        <taxon>eudicotyledons</taxon>
        <taxon>Gunneridae</taxon>
        <taxon>Pentapetalae</taxon>
        <taxon>rosids</taxon>
        <taxon>malvids</taxon>
        <taxon>Myrtales</taxon>
        <taxon>Lythraceae</taxon>
        <taxon>Punica</taxon>
    </lineage>
</organism>
<evidence type="ECO:0000256" key="4">
    <source>
        <dbReference type="ARBA" id="ARBA00022989"/>
    </source>
</evidence>
<feature type="transmembrane region" description="Helical" evidence="6">
    <location>
        <begin position="49"/>
        <end position="67"/>
    </location>
</feature>
<name>A0A218W7G2_PUNGR</name>
<accession>A0A218W7G2</accession>
<dbReference type="Pfam" id="PF00854">
    <property type="entry name" value="PTR2"/>
    <property type="match status" value="1"/>
</dbReference>
<keyword evidence="3 6" id="KW-0812">Transmembrane</keyword>
<dbReference type="GO" id="GO:0016020">
    <property type="term" value="C:membrane"/>
    <property type="evidence" value="ECO:0007669"/>
    <property type="project" value="UniProtKB-SubCell"/>
</dbReference>
<dbReference type="PANTHER" id="PTHR11654">
    <property type="entry name" value="OLIGOPEPTIDE TRANSPORTER-RELATED"/>
    <property type="match status" value="1"/>
</dbReference>